<dbReference type="GO" id="GO:0016491">
    <property type="term" value="F:oxidoreductase activity"/>
    <property type="evidence" value="ECO:0007669"/>
    <property type="project" value="UniProtKB-KW"/>
</dbReference>
<keyword evidence="2" id="KW-0560">Oxidoreductase</keyword>
<feature type="transmembrane region" description="Helical" evidence="5">
    <location>
        <begin position="195"/>
        <end position="221"/>
    </location>
</feature>
<dbReference type="PROSITE" id="PS51379">
    <property type="entry name" value="4FE4S_FER_2"/>
    <property type="match status" value="2"/>
</dbReference>
<evidence type="ECO:0000256" key="3">
    <source>
        <dbReference type="ARBA" id="ARBA00023004"/>
    </source>
</evidence>
<dbReference type="PROSITE" id="PS51002">
    <property type="entry name" value="CYTB_NTER"/>
    <property type="match status" value="1"/>
</dbReference>
<dbReference type="Gene3D" id="3.30.70.20">
    <property type="match status" value="1"/>
</dbReference>
<dbReference type="Proteomes" id="UP000696931">
    <property type="component" value="Unassembled WGS sequence"/>
</dbReference>
<evidence type="ECO:0000313" key="8">
    <source>
        <dbReference type="EMBL" id="MBI5169628.1"/>
    </source>
</evidence>
<evidence type="ECO:0000256" key="2">
    <source>
        <dbReference type="ARBA" id="ARBA00023002"/>
    </source>
</evidence>
<comment type="caution">
    <text evidence="8">The sequence shown here is derived from an EMBL/GenBank/DDBJ whole genome shotgun (WGS) entry which is preliminary data.</text>
</comment>
<keyword evidence="1" id="KW-0479">Metal-binding</keyword>
<dbReference type="InterPro" id="IPR017900">
    <property type="entry name" value="4Fe4S_Fe_S_CS"/>
</dbReference>
<dbReference type="EMBL" id="JACRIW010000059">
    <property type="protein sequence ID" value="MBI5169628.1"/>
    <property type="molecule type" value="Genomic_DNA"/>
</dbReference>
<organism evidence="8 9">
    <name type="scientific">Eiseniibacteriota bacterium</name>
    <dbReference type="NCBI Taxonomy" id="2212470"/>
    <lineage>
        <taxon>Bacteria</taxon>
        <taxon>Candidatus Eiseniibacteriota</taxon>
    </lineage>
</organism>
<keyword evidence="5" id="KW-1133">Transmembrane helix</keyword>
<feature type="transmembrane region" description="Helical" evidence="5">
    <location>
        <begin position="60"/>
        <end position="82"/>
    </location>
</feature>
<dbReference type="InterPro" id="IPR016174">
    <property type="entry name" value="Di-haem_cyt_TM"/>
</dbReference>
<dbReference type="InterPro" id="IPR027387">
    <property type="entry name" value="Cytb/b6-like_sf"/>
</dbReference>
<dbReference type="PANTHER" id="PTHR19271">
    <property type="entry name" value="CYTOCHROME B"/>
    <property type="match status" value="1"/>
</dbReference>
<evidence type="ECO:0000313" key="9">
    <source>
        <dbReference type="Proteomes" id="UP000696931"/>
    </source>
</evidence>
<feature type="domain" description="4Fe-4S ferredoxin-type" evidence="7">
    <location>
        <begin position="351"/>
        <end position="380"/>
    </location>
</feature>
<sequence length="704" mass="75666">MSAPPGDTRGPLVLERAGAARARTPGAAALLRAWYAPLDRLFDRLYGSAWNPLYHTGPSLVWLLLVVIATGIYLLVFYRVGLPYESVAKLQSQPLSGRWLRALHRYASDLAVVFVVLHALRMMLEGRTWGPRVLAWVSGLALLGMMFVCGWTGYVLVWDAHGRVLGAVGARLFDSLHLMAAPVGRIFNGATTTPASFFFMNLFVHMSLPLVMAAAIWVHTLRLARGKWIPSPALRWGFALTGVAVSLVYPARLDPAADAMMLGDRATYDLFYTLWVPLSAGSVPVVAWAVPLAMSLLAIVVPSFWRPRRALAPEKSVVNPLACTACEQCVHDCPFEAIDMVADTTGRGPDRKAFVDPARCVACGACAASCESFAVGPPSRAGHAQMYALRALEPAARQAPEAPAGSKSFALASCASSELAPRLAQALRARGWNLTIAHVDCAGTLHPRAVAALAAKHAGVCVLGCPPARCLAREGADLSIERLTGGRAPHLKQPLDPTRVFVLTATAAELDEAVAAFERFAHGAGVERAGAHVAGRVRPAHRTALAAAAGALLFAGVAALGQVAAGEQPSTGAVRLAWRLPGQSYEDCRPLSAAEIARLPRHMRHTEECTTIYLHYRLSAWVDGTKVVDEEVRPLGARGDRPLYVERDLPLSRGMHDVHVRFEPLADPRGAGVTLEWRERVRVESGRAQLVTVDAGGRTLARRP</sequence>
<dbReference type="GO" id="GO:0051536">
    <property type="term" value="F:iron-sulfur cluster binding"/>
    <property type="evidence" value="ECO:0007669"/>
    <property type="project" value="UniProtKB-KW"/>
</dbReference>
<feature type="domain" description="Cytochrome b/b6 N-terminal region profile" evidence="6">
    <location>
        <begin position="9"/>
        <end position="232"/>
    </location>
</feature>
<accession>A0A933SFX0</accession>
<feature type="transmembrane region" description="Helical" evidence="5">
    <location>
        <begin position="233"/>
        <end position="251"/>
    </location>
</feature>
<keyword evidence="5" id="KW-0472">Membrane</keyword>
<dbReference type="GO" id="GO:0016020">
    <property type="term" value="C:membrane"/>
    <property type="evidence" value="ECO:0007669"/>
    <property type="project" value="InterPro"/>
</dbReference>
<keyword evidence="5" id="KW-0812">Transmembrane</keyword>
<dbReference type="InterPro" id="IPR017896">
    <property type="entry name" value="4Fe4S_Fe-S-bd"/>
</dbReference>
<protein>
    <submittedName>
        <fullName evidence="8">Cytochrome b N-terminal domain-containing protein</fullName>
    </submittedName>
</protein>
<dbReference type="AlphaFoldDB" id="A0A933SFX0"/>
<gene>
    <name evidence="8" type="ORF">HZA61_09085</name>
</gene>
<dbReference type="GO" id="GO:0022904">
    <property type="term" value="P:respiratory electron transport chain"/>
    <property type="evidence" value="ECO:0007669"/>
    <property type="project" value="InterPro"/>
</dbReference>
<dbReference type="Pfam" id="PF02662">
    <property type="entry name" value="FlpD"/>
    <property type="match status" value="1"/>
</dbReference>
<keyword evidence="3" id="KW-0408">Iron</keyword>
<evidence type="ECO:0000256" key="1">
    <source>
        <dbReference type="ARBA" id="ARBA00022723"/>
    </source>
</evidence>
<evidence type="ECO:0000259" key="7">
    <source>
        <dbReference type="PROSITE" id="PS51379"/>
    </source>
</evidence>
<dbReference type="PROSITE" id="PS00198">
    <property type="entry name" value="4FE4S_FER_1"/>
    <property type="match status" value="1"/>
</dbReference>
<dbReference type="InterPro" id="IPR005797">
    <property type="entry name" value="Cyt_b/b6_N"/>
</dbReference>
<dbReference type="GO" id="GO:0009055">
    <property type="term" value="F:electron transfer activity"/>
    <property type="evidence" value="ECO:0007669"/>
    <property type="project" value="InterPro"/>
</dbReference>
<dbReference type="Pfam" id="PF12838">
    <property type="entry name" value="Fer4_7"/>
    <property type="match status" value="1"/>
</dbReference>
<evidence type="ECO:0000256" key="5">
    <source>
        <dbReference type="SAM" id="Phobius"/>
    </source>
</evidence>
<dbReference type="GO" id="GO:0046872">
    <property type="term" value="F:metal ion binding"/>
    <property type="evidence" value="ECO:0007669"/>
    <property type="project" value="UniProtKB-KW"/>
</dbReference>
<evidence type="ECO:0000256" key="4">
    <source>
        <dbReference type="ARBA" id="ARBA00023014"/>
    </source>
</evidence>
<dbReference type="PANTHER" id="PTHR19271:SF16">
    <property type="entry name" value="CYTOCHROME B"/>
    <property type="match status" value="1"/>
</dbReference>
<proteinExistence type="predicted"/>
<dbReference type="InterPro" id="IPR003813">
    <property type="entry name" value="MvhD/FlpD"/>
</dbReference>
<reference evidence="8" key="1">
    <citation type="submission" date="2020-07" db="EMBL/GenBank/DDBJ databases">
        <title>Huge and variable diversity of episymbiotic CPR bacteria and DPANN archaea in groundwater ecosystems.</title>
        <authorList>
            <person name="He C.Y."/>
            <person name="Keren R."/>
            <person name="Whittaker M."/>
            <person name="Farag I.F."/>
            <person name="Doudna J."/>
            <person name="Cate J.H.D."/>
            <person name="Banfield J.F."/>
        </authorList>
    </citation>
    <scope>NUCLEOTIDE SEQUENCE</scope>
    <source>
        <strain evidence="8">NC_groundwater_1813_Pr3_B-0.1um_71_17</strain>
    </source>
</reference>
<feature type="transmembrane region" description="Helical" evidence="5">
    <location>
        <begin position="133"/>
        <end position="157"/>
    </location>
</feature>
<dbReference type="SUPFAM" id="SSF81342">
    <property type="entry name" value="Transmembrane di-heme cytochromes"/>
    <property type="match status" value="1"/>
</dbReference>
<dbReference type="SUPFAM" id="SSF54862">
    <property type="entry name" value="4Fe-4S ferredoxins"/>
    <property type="match status" value="1"/>
</dbReference>
<dbReference type="Pfam" id="PF00033">
    <property type="entry name" value="Cytochrome_B"/>
    <property type="match status" value="1"/>
</dbReference>
<keyword evidence="4" id="KW-0411">Iron-sulfur</keyword>
<dbReference type="Gene3D" id="1.20.810.10">
    <property type="entry name" value="Cytochrome Bc1 Complex, Chain C"/>
    <property type="match status" value="1"/>
</dbReference>
<evidence type="ECO:0000259" key="6">
    <source>
        <dbReference type="PROSITE" id="PS51002"/>
    </source>
</evidence>
<feature type="transmembrane region" description="Helical" evidence="5">
    <location>
        <begin position="103"/>
        <end position="121"/>
    </location>
</feature>
<feature type="transmembrane region" description="Helical" evidence="5">
    <location>
        <begin position="544"/>
        <end position="565"/>
    </location>
</feature>
<name>A0A933SFX0_UNCEI</name>
<feature type="domain" description="4Fe-4S ferredoxin-type" evidence="7">
    <location>
        <begin position="314"/>
        <end position="343"/>
    </location>
</feature>
<feature type="transmembrane region" description="Helical" evidence="5">
    <location>
        <begin position="285"/>
        <end position="305"/>
    </location>
</feature>